<organism evidence="2 3">
    <name type="scientific">Kitasatospora saccharophila</name>
    <dbReference type="NCBI Taxonomy" id="407973"/>
    <lineage>
        <taxon>Bacteria</taxon>
        <taxon>Bacillati</taxon>
        <taxon>Actinomycetota</taxon>
        <taxon>Actinomycetes</taxon>
        <taxon>Kitasatosporales</taxon>
        <taxon>Streptomycetaceae</taxon>
        <taxon>Kitasatospora</taxon>
    </lineage>
</organism>
<dbReference type="EMBL" id="BAAANS010000018">
    <property type="protein sequence ID" value="GAA2099446.1"/>
    <property type="molecule type" value="Genomic_DNA"/>
</dbReference>
<proteinExistence type="predicted"/>
<feature type="region of interest" description="Disordered" evidence="1">
    <location>
        <begin position="1"/>
        <end position="42"/>
    </location>
</feature>
<evidence type="ECO:0000313" key="2">
    <source>
        <dbReference type="EMBL" id="GAA2099446.1"/>
    </source>
</evidence>
<feature type="compositionally biased region" description="Low complexity" evidence="1">
    <location>
        <begin position="16"/>
        <end position="31"/>
    </location>
</feature>
<evidence type="ECO:0000313" key="3">
    <source>
        <dbReference type="Proteomes" id="UP001500897"/>
    </source>
</evidence>
<keyword evidence="3" id="KW-1185">Reference proteome</keyword>
<protein>
    <submittedName>
        <fullName evidence="2">Uncharacterized protein</fullName>
    </submittedName>
</protein>
<feature type="region of interest" description="Disordered" evidence="1">
    <location>
        <begin position="76"/>
        <end position="96"/>
    </location>
</feature>
<accession>A0ABN2WUW7</accession>
<evidence type="ECO:0000256" key="1">
    <source>
        <dbReference type="SAM" id="MobiDB-lite"/>
    </source>
</evidence>
<reference evidence="2 3" key="1">
    <citation type="journal article" date="2019" name="Int. J. Syst. Evol. Microbiol.">
        <title>The Global Catalogue of Microorganisms (GCM) 10K type strain sequencing project: providing services to taxonomists for standard genome sequencing and annotation.</title>
        <authorList>
            <consortium name="The Broad Institute Genomics Platform"/>
            <consortium name="The Broad Institute Genome Sequencing Center for Infectious Disease"/>
            <person name="Wu L."/>
            <person name="Ma J."/>
        </authorList>
    </citation>
    <scope>NUCLEOTIDE SEQUENCE [LARGE SCALE GENOMIC DNA]</scope>
    <source>
        <strain evidence="2 3">JCM 14559</strain>
    </source>
</reference>
<sequence length="96" mass="9876">MPINERCPTTCHSANSASSVPASRSASAAVPARRRRTSPPARRATPLLTANAAAYSAAEAPAEVCHVNVRFCIGAGYPARPGNAKKPPDFPSGGFS</sequence>
<gene>
    <name evidence="2" type="ORF">GCM10009759_31320</name>
</gene>
<comment type="caution">
    <text evidence="2">The sequence shown here is derived from an EMBL/GenBank/DDBJ whole genome shotgun (WGS) entry which is preliminary data.</text>
</comment>
<name>A0ABN2WUW7_9ACTN</name>
<dbReference type="Proteomes" id="UP001500897">
    <property type="component" value="Unassembled WGS sequence"/>
</dbReference>